<reference evidence="3" key="1">
    <citation type="submission" date="2023-03" db="EMBL/GenBank/DDBJ databases">
        <title>Massive genome expansion in bonnet fungi (Mycena s.s.) driven by repeated elements and novel gene families across ecological guilds.</title>
        <authorList>
            <consortium name="Lawrence Berkeley National Laboratory"/>
            <person name="Harder C.B."/>
            <person name="Miyauchi S."/>
            <person name="Viragh M."/>
            <person name="Kuo A."/>
            <person name="Thoen E."/>
            <person name="Andreopoulos B."/>
            <person name="Lu D."/>
            <person name="Skrede I."/>
            <person name="Drula E."/>
            <person name="Henrissat B."/>
            <person name="Morin E."/>
            <person name="Kohler A."/>
            <person name="Barry K."/>
            <person name="LaButti K."/>
            <person name="Morin E."/>
            <person name="Salamov A."/>
            <person name="Lipzen A."/>
            <person name="Mereny Z."/>
            <person name="Hegedus B."/>
            <person name="Baldrian P."/>
            <person name="Stursova M."/>
            <person name="Weitz H."/>
            <person name="Taylor A."/>
            <person name="Grigoriev I.V."/>
            <person name="Nagy L.G."/>
            <person name="Martin F."/>
            <person name="Kauserud H."/>
        </authorList>
    </citation>
    <scope>NUCLEOTIDE SEQUENCE</scope>
    <source>
        <strain evidence="3">CBHHK002</strain>
    </source>
</reference>
<evidence type="ECO:0008006" key="5">
    <source>
        <dbReference type="Google" id="ProtNLM"/>
    </source>
</evidence>
<evidence type="ECO:0000313" key="4">
    <source>
        <dbReference type="Proteomes" id="UP001218218"/>
    </source>
</evidence>
<keyword evidence="2" id="KW-0472">Membrane</keyword>
<evidence type="ECO:0000256" key="1">
    <source>
        <dbReference type="SAM" id="MobiDB-lite"/>
    </source>
</evidence>
<feature type="compositionally biased region" description="Acidic residues" evidence="1">
    <location>
        <begin position="402"/>
        <end position="413"/>
    </location>
</feature>
<proteinExistence type="predicted"/>
<dbReference type="EMBL" id="JARIHO010000009">
    <property type="protein sequence ID" value="KAJ7355745.1"/>
    <property type="molecule type" value="Genomic_DNA"/>
</dbReference>
<feature type="region of interest" description="Disordered" evidence="1">
    <location>
        <begin position="304"/>
        <end position="327"/>
    </location>
</feature>
<organism evidence="3 4">
    <name type="scientific">Mycena albidolilacea</name>
    <dbReference type="NCBI Taxonomy" id="1033008"/>
    <lineage>
        <taxon>Eukaryota</taxon>
        <taxon>Fungi</taxon>
        <taxon>Dikarya</taxon>
        <taxon>Basidiomycota</taxon>
        <taxon>Agaricomycotina</taxon>
        <taxon>Agaricomycetes</taxon>
        <taxon>Agaricomycetidae</taxon>
        <taxon>Agaricales</taxon>
        <taxon>Marasmiineae</taxon>
        <taxon>Mycenaceae</taxon>
        <taxon>Mycena</taxon>
    </lineage>
</organism>
<feature type="compositionally biased region" description="Low complexity" evidence="1">
    <location>
        <begin position="306"/>
        <end position="319"/>
    </location>
</feature>
<evidence type="ECO:0000256" key="2">
    <source>
        <dbReference type="SAM" id="Phobius"/>
    </source>
</evidence>
<dbReference type="AlphaFoldDB" id="A0AAD7ADF7"/>
<name>A0AAD7ADF7_9AGAR</name>
<accession>A0AAD7ADF7</accession>
<sequence>MSHIHQPRNHIRHANRAGGFGGFTGGFTGGAFTAGGFTVGGITFPGPGETPKTAPETPISTEPVASSPSDAPASSPSVAPTPSSASPLAPESSSSPTTSTTSSTTTTTSTTTHPSIPITTTASGSALHDNITKVVTHIASVTTPGAAAAAATSSSPAVNTTSAMVAPVIGGVAGGILGLTLIIFAITWFMRRRRPTDDAINFDPGAFRRSAMLMTDPPTHQETVERGYNPATPPAMMERRPIYTQASFDNTVGINSPTSGSQLVFQAPFSPITAGPNVSSPVSAYDHHSWGAPNAAPVPVLTRNTSGSSAHSAHSAAGSPQYAGYPALPIRQNSMRNGQLAPPQNETEYLDLERGTSLTPYQAEQYVEISKRLNTEVPRGLDTPTVSQIVANKMDLPPLPPTEDDPFADDDAKEEQAQEVDSLPMVQDMTFPAPPSPVHTSSSRYARESQPPTLPEIVLQSRVSVTSAYLSDSAPGTPGAGQTVFMNAQVGKSPYAESPMGSSRFPVTPSPLASSFTVPSPPAAAVSFPAEHAQARPEAKKRQTVYSTVYDEEDAYGGM</sequence>
<keyword evidence="4" id="KW-1185">Reference proteome</keyword>
<feature type="transmembrane region" description="Helical" evidence="2">
    <location>
        <begin position="164"/>
        <end position="189"/>
    </location>
</feature>
<feature type="region of interest" description="Disordered" evidence="1">
    <location>
        <begin position="394"/>
        <end position="421"/>
    </location>
</feature>
<feature type="region of interest" description="Disordered" evidence="1">
    <location>
        <begin position="432"/>
        <end position="451"/>
    </location>
</feature>
<keyword evidence="2" id="KW-0812">Transmembrane</keyword>
<feature type="region of interest" description="Disordered" evidence="1">
    <location>
        <begin position="42"/>
        <end position="123"/>
    </location>
</feature>
<protein>
    <recommendedName>
        <fullName evidence="5">Transmembrane protein</fullName>
    </recommendedName>
</protein>
<dbReference type="Proteomes" id="UP001218218">
    <property type="component" value="Unassembled WGS sequence"/>
</dbReference>
<evidence type="ECO:0000313" key="3">
    <source>
        <dbReference type="EMBL" id="KAJ7355745.1"/>
    </source>
</evidence>
<keyword evidence="2" id="KW-1133">Transmembrane helix</keyword>
<comment type="caution">
    <text evidence="3">The sequence shown here is derived from an EMBL/GenBank/DDBJ whole genome shotgun (WGS) entry which is preliminary data.</text>
</comment>
<gene>
    <name evidence="3" type="ORF">DFH08DRAFT_955202</name>
</gene>
<feature type="compositionally biased region" description="Low complexity" evidence="1">
    <location>
        <begin position="65"/>
        <end position="123"/>
    </location>
</feature>